<feature type="domain" description="Peptidase S1" evidence="4">
    <location>
        <begin position="131"/>
        <end position="199"/>
    </location>
</feature>
<organism evidence="5">
    <name type="scientific">Timema tahoe</name>
    <dbReference type="NCBI Taxonomy" id="61484"/>
    <lineage>
        <taxon>Eukaryota</taxon>
        <taxon>Metazoa</taxon>
        <taxon>Ecdysozoa</taxon>
        <taxon>Arthropoda</taxon>
        <taxon>Hexapoda</taxon>
        <taxon>Insecta</taxon>
        <taxon>Pterygota</taxon>
        <taxon>Neoptera</taxon>
        <taxon>Polyneoptera</taxon>
        <taxon>Phasmatodea</taxon>
        <taxon>Timematodea</taxon>
        <taxon>Timematoidea</taxon>
        <taxon>Timematidae</taxon>
        <taxon>Timema</taxon>
    </lineage>
</organism>
<evidence type="ECO:0000259" key="4">
    <source>
        <dbReference type="Pfam" id="PF00089"/>
    </source>
</evidence>
<dbReference type="Pfam" id="PF00089">
    <property type="entry name" value="Trypsin"/>
    <property type="match status" value="1"/>
</dbReference>
<gene>
    <name evidence="5" type="ORF">TTEB3V08_LOCUS5808</name>
</gene>
<dbReference type="GO" id="GO:0006508">
    <property type="term" value="P:proteolysis"/>
    <property type="evidence" value="ECO:0007669"/>
    <property type="project" value="InterPro"/>
</dbReference>
<evidence type="ECO:0000313" key="5">
    <source>
        <dbReference type="EMBL" id="CAD7457817.1"/>
    </source>
</evidence>
<proteinExistence type="inferred from homology"/>
<dbReference type="InterPro" id="IPR051487">
    <property type="entry name" value="Ser/Thr_Proteases_Immune/Dev"/>
</dbReference>
<dbReference type="Gene3D" id="2.40.10.10">
    <property type="entry name" value="Trypsin-like serine proteases"/>
    <property type="match status" value="2"/>
</dbReference>
<keyword evidence="1" id="KW-1015">Disulfide bond</keyword>
<protein>
    <recommendedName>
        <fullName evidence="4">Peptidase S1 domain-containing protein</fullName>
    </recommendedName>
</protein>
<dbReference type="InterPro" id="IPR043504">
    <property type="entry name" value="Peptidase_S1_PA_chymotrypsin"/>
</dbReference>
<dbReference type="AlphaFoldDB" id="A0A7R9NVL0"/>
<dbReference type="InterPro" id="IPR001254">
    <property type="entry name" value="Trypsin_dom"/>
</dbReference>
<name>A0A7R9NVL0_9NEOP</name>
<feature type="region of interest" description="Disordered" evidence="3">
    <location>
        <begin position="222"/>
        <end position="242"/>
    </location>
</feature>
<dbReference type="SUPFAM" id="SSF50494">
    <property type="entry name" value="Trypsin-like serine proteases"/>
    <property type="match status" value="1"/>
</dbReference>
<reference evidence="5" key="1">
    <citation type="submission" date="2020-11" db="EMBL/GenBank/DDBJ databases">
        <authorList>
            <person name="Tran Van P."/>
        </authorList>
    </citation>
    <scope>NUCLEOTIDE SEQUENCE</scope>
</reference>
<evidence type="ECO:0000256" key="2">
    <source>
        <dbReference type="ARBA" id="ARBA00024195"/>
    </source>
</evidence>
<dbReference type="PANTHER" id="PTHR24256">
    <property type="entry name" value="TRYPTASE-RELATED"/>
    <property type="match status" value="1"/>
</dbReference>
<evidence type="ECO:0000256" key="3">
    <source>
        <dbReference type="SAM" id="MobiDB-lite"/>
    </source>
</evidence>
<dbReference type="InterPro" id="IPR009003">
    <property type="entry name" value="Peptidase_S1_PA"/>
</dbReference>
<comment type="similarity">
    <text evidence="2">Belongs to the peptidase S1 family. CLIP subfamily.</text>
</comment>
<dbReference type="EMBL" id="OE001923">
    <property type="protein sequence ID" value="CAD7457817.1"/>
    <property type="molecule type" value="Genomic_DNA"/>
</dbReference>
<dbReference type="GO" id="GO:0004252">
    <property type="term" value="F:serine-type endopeptidase activity"/>
    <property type="evidence" value="ECO:0007669"/>
    <property type="project" value="InterPro"/>
</dbReference>
<evidence type="ECO:0000256" key="1">
    <source>
        <dbReference type="ARBA" id="ARBA00023157"/>
    </source>
</evidence>
<sequence>MTATNTPKRLNALRRSQLTAPKAVGLLRRAHHVGALRIALYRKTLVFNPYYSSAQRIASNALRTALRMYCVARKTDSIALKVAIVDHVDSLPSNPLCVRELVRLGELDTNTEQDCVEPYPGERICADPVLDIKIERVVKHKSFNTPFLKNDIALLRLVSEVPSYTEFIRPICLPFGLDLNRNEDKKYQVAGWGKTEHCNVSVRERAWPEVVYGGGEWWEGRGRPVQPRSADNAPGTGNLGTNNPVPTIDICHHWTKKKPSLASFHRWEELSPPSVSAGRSRRGVNLSKKVGHLDPGIILKTSFSLSCPAGTS</sequence>
<accession>A0A7R9NVL0</accession>